<dbReference type="RefSeq" id="WP_004828842.1">
    <property type="nucleotide sequence ID" value="NZ_JRMW01000041.1"/>
</dbReference>
<dbReference type="PANTHER" id="PTHR38451">
    <property type="entry name" value="TRNA (ADENINE(22)-N(1))-METHYLTRANSFERASE"/>
    <property type="match status" value="1"/>
</dbReference>
<dbReference type="GO" id="GO:0008168">
    <property type="term" value="F:methyltransferase activity"/>
    <property type="evidence" value="ECO:0007669"/>
    <property type="project" value="UniProtKB-KW"/>
</dbReference>
<dbReference type="Pfam" id="PF12847">
    <property type="entry name" value="Methyltransf_18"/>
    <property type="match status" value="1"/>
</dbReference>
<evidence type="ECO:0000313" key="1">
    <source>
        <dbReference type="EMBL" id="KGF03237.1"/>
    </source>
</evidence>
<dbReference type="SUPFAM" id="SSF53335">
    <property type="entry name" value="S-adenosyl-L-methionine-dependent methyltransferases"/>
    <property type="match status" value="1"/>
</dbReference>
<proteinExistence type="predicted"/>
<comment type="caution">
    <text evidence="1">The sequence shown here is derived from an EMBL/GenBank/DDBJ whole genome shotgun (WGS) entry which is preliminary data.</text>
</comment>
<sequence>MEDKKRLLDIINILDSDKKIIDVGTDHGLVPLYLAKNKISSDITATDISKPSLQKLVDRLDDELKMIIKTKVTDGFKGLKSEPNQVAIIAGMGANTIIEIIEGSLDFAKNLDYMVLASNVNTYELRHFLNEKGFFIEKDFLSYENRKYYDILKVFYGKKQTLTFEEHYYGLTDIENRSDLLKEKLAIDKKKNQGFLEEIKKKSQDEMAIKKISDRLLAIRKVEERCEFVN</sequence>
<gene>
    <name evidence="1" type="ORF">HMPREF1630_08130</name>
</gene>
<dbReference type="Proteomes" id="UP000029579">
    <property type="component" value="Unassembled WGS sequence"/>
</dbReference>
<dbReference type="Gene3D" id="3.40.50.150">
    <property type="entry name" value="Vaccinia Virus protein VP39"/>
    <property type="match status" value="1"/>
</dbReference>
<dbReference type="EMBL" id="JRMW01000041">
    <property type="protein sequence ID" value="KGF03237.1"/>
    <property type="molecule type" value="Genomic_DNA"/>
</dbReference>
<dbReference type="eggNOG" id="COG2384">
    <property type="taxonomic scope" value="Bacteria"/>
</dbReference>
<protein>
    <submittedName>
        <fullName evidence="1">SAM-dependent methyltransferase</fullName>
    </submittedName>
</protein>
<evidence type="ECO:0000313" key="2">
    <source>
        <dbReference type="Proteomes" id="UP000029579"/>
    </source>
</evidence>
<dbReference type="OrthoDB" id="5881184at2"/>
<accession>A0A095Y9F4</accession>
<dbReference type="GO" id="GO:0032259">
    <property type="term" value="P:methylation"/>
    <property type="evidence" value="ECO:0007669"/>
    <property type="project" value="UniProtKB-KW"/>
</dbReference>
<keyword evidence="1" id="KW-0489">Methyltransferase</keyword>
<dbReference type="AlphaFoldDB" id="A0A095Y9F4"/>
<reference evidence="1 2" key="1">
    <citation type="submission" date="2014-07" db="EMBL/GenBank/DDBJ databases">
        <authorList>
            <person name="McCorrison J."/>
            <person name="Sanka R."/>
            <person name="Torralba M."/>
            <person name="Gillis M."/>
            <person name="Haft D.H."/>
            <person name="Methe B."/>
            <person name="Sutton G."/>
            <person name="Nelson K.E."/>
        </authorList>
    </citation>
    <scope>NUCLEOTIDE SEQUENCE [LARGE SCALE GENOMIC DNA]</scope>
    <source>
        <strain evidence="1 2">S7-1-13</strain>
    </source>
</reference>
<keyword evidence="1" id="KW-0808">Transferase</keyword>
<name>A0A095Y9F4_9FIRM</name>
<organism evidence="1 2">
    <name type="scientific">Anaerococcus lactolyticus S7-1-13</name>
    <dbReference type="NCBI Taxonomy" id="1284686"/>
    <lineage>
        <taxon>Bacteria</taxon>
        <taxon>Bacillati</taxon>
        <taxon>Bacillota</taxon>
        <taxon>Tissierellia</taxon>
        <taxon>Tissierellales</taxon>
        <taxon>Peptoniphilaceae</taxon>
        <taxon>Anaerococcus</taxon>
    </lineage>
</organism>
<dbReference type="InterPro" id="IPR029063">
    <property type="entry name" value="SAM-dependent_MTases_sf"/>
</dbReference>
<dbReference type="PANTHER" id="PTHR38451:SF1">
    <property type="entry name" value="TRNA (ADENINE(22)-N(1))-METHYLTRANSFERASE"/>
    <property type="match status" value="1"/>
</dbReference>